<dbReference type="Gene3D" id="3.60.15.10">
    <property type="entry name" value="Ribonuclease Z/Hydroxyacylglutathione hydrolase-like"/>
    <property type="match status" value="1"/>
</dbReference>
<accession>A0A2A9G2F4</accession>
<organism evidence="1 2">
    <name type="scientific">Amycolatopsis sulphurea</name>
    <dbReference type="NCBI Taxonomy" id="76022"/>
    <lineage>
        <taxon>Bacteria</taxon>
        <taxon>Bacillati</taxon>
        <taxon>Actinomycetota</taxon>
        <taxon>Actinomycetes</taxon>
        <taxon>Pseudonocardiales</taxon>
        <taxon>Pseudonocardiaceae</taxon>
        <taxon>Amycolatopsis</taxon>
    </lineage>
</organism>
<protein>
    <recommendedName>
        <fullName evidence="3">Metallo-beta-lactamase superfamily protein</fullName>
    </recommendedName>
</protein>
<dbReference type="SUPFAM" id="SSF56281">
    <property type="entry name" value="Metallo-hydrolase/oxidoreductase"/>
    <property type="match status" value="1"/>
</dbReference>
<name>A0A2A9G2F4_9PSEU</name>
<reference evidence="1 2" key="1">
    <citation type="submission" date="2017-10" db="EMBL/GenBank/DDBJ databases">
        <title>Sequencing the genomes of 1000 actinobacteria strains.</title>
        <authorList>
            <person name="Klenk H.-P."/>
        </authorList>
    </citation>
    <scope>NUCLEOTIDE SEQUENCE [LARGE SCALE GENOMIC DNA]</scope>
    <source>
        <strain evidence="1 2">DSM 46092</strain>
    </source>
</reference>
<dbReference type="Proteomes" id="UP000243542">
    <property type="component" value="Unassembled WGS sequence"/>
</dbReference>
<dbReference type="AlphaFoldDB" id="A0A2A9G2F4"/>
<comment type="caution">
    <text evidence="1">The sequence shown here is derived from an EMBL/GenBank/DDBJ whole genome shotgun (WGS) entry which is preliminary data.</text>
</comment>
<gene>
    <name evidence="1" type="ORF">ATK36_0451</name>
</gene>
<evidence type="ECO:0000313" key="1">
    <source>
        <dbReference type="EMBL" id="PFG56915.1"/>
    </source>
</evidence>
<sequence length="320" mass="34546">MPLFTDCIRFGFSLLRIDGRKIINAGFTRSFGAHLHVAHLAHRSQAAQSPAIPAQHRDTAGTAAVTNVYLLTDAARSLLVDTGPVAAQDLVLSWLADTLPDSSALCVAALRMGEFDSIANMLAVAARFPIKTIFGAQVDGLEWFDVHPEPTSPGALQDAVYQRMSSQAGISLSDGRTVEAVQPLLRLLTTHWLYDPLTGSVFTSDAFSYAGDVGSDGDAWTVSAGSDAITVDDVCRHLVRTRYWWLPGADTRPISEWLEQFFACHDVERICPAHGAVLDGAGVVQRHVELLLAALHRFRAEPRAYPFARAATAAGGKVAR</sequence>
<dbReference type="InterPro" id="IPR036866">
    <property type="entry name" value="RibonucZ/Hydroxyglut_hydro"/>
</dbReference>
<keyword evidence="2" id="KW-1185">Reference proteome</keyword>
<evidence type="ECO:0000313" key="2">
    <source>
        <dbReference type="Proteomes" id="UP000243542"/>
    </source>
</evidence>
<dbReference type="RefSeq" id="WP_170069551.1">
    <property type="nucleotide sequence ID" value="NZ_JBIAKZ010000007.1"/>
</dbReference>
<dbReference type="EMBL" id="PDJK01000001">
    <property type="protein sequence ID" value="PFG56915.1"/>
    <property type="molecule type" value="Genomic_DNA"/>
</dbReference>
<proteinExistence type="predicted"/>
<evidence type="ECO:0008006" key="3">
    <source>
        <dbReference type="Google" id="ProtNLM"/>
    </source>
</evidence>